<organism evidence="4 5">
    <name type="scientific">Plasmodium chabaudi adami</name>
    <dbReference type="NCBI Taxonomy" id="5826"/>
    <lineage>
        <taxon>Eukaryota</taxon>
        <taxon>Sar</taxon>
        <taxon>Alveolata</taxon>
        <taxon>Apicomplexa</taxon>
        <taxon>Aconoidasida</taxon>
        <taxon>Haemosporida</taxon>
        <taxon>Plasmodiidae</taxon>
        <taxon>Plasmodium</taxon>
        <taxon>Plasmodium (Vinckeia)</taxon>
    </lineage>
</organism>
<dbReference type="InterPro" id="IPR011760">
    <property type="entry name" value="PsdUridine_synth_TruD_insert"/>
</dbReference>
<evidence type="ECO:0000256" key="1">
    <source>
        <dbReference type="ARBA" id="ARBA00007953"/>
    </source>
</evidence>
<dbReference type="Proteomes" id="UP000195879">
    <property type="component" value="Chromosome 2"/>
</dbReference>
<keyword evidence="2 4" id="KW-0413">Isomerase</keyword>
<dbReference type="InterPro" id="IPR020103">
    <property type="entry name" value="PsdUridine_synth_cat_dom_sf"/>
</dbReference>
<dbReference type="OrthoDB" id="447290at2759"/>
<dbReference type="GO" id="GO:0003723">
    <property type="term" value="F:RNA binding"/>
    <property type="evidence" value="ECO:0007669"/>
    <property type="project" value="InterPro"/>
</dbReference>
<sequence length="824" mass="98026">MFFKNNAVKLCLSNGINKFSGCYRKIQFSILLRYSSSYLLEENVGINNFMSDLLEINKNKCNRNLAIQKKEHNFPSKEELRCIFKYKCEDFHVYEIDKNKKILDIEYIKRFCYEENEAKYSNDLFEPEIGDTSNKFVGINKRNLKEKNHGNAVEQIDEQNEERNNAENLETEEWVHFVLYKVNKDTQEAIREISKMSDIEIKDFHYSGFKDKRSVSTQVISTNVHNLKKILDIKNYYFNKKIKTLLICKIEKCKKKIELGEHNGNRFIVVLRNIQNYEDYLKNRLNNIKKKGFINYFGMQRFGVYSNTFNKGKALISRNYKDYIKHVLDPCIFEKKLFYGNVVKDNITIYLKNACDIYHKKGAIFAYKYFTSKAKKLFDGDLANDNCVADYNNKLKIGNKSMKKSLYSFMTNSEYEAFMLLRNLYIYENNKRQKQRKKKITENIEKYDQTEGENEMDKRKLEEKHNFYENEQTCVKGISMETRRFHMHSYSAKIFNMITSYRLQNFGLKLGYGDYFYSKEICSEKNEVKNQHNYISVIYNPNNAKDVNIYNVVLPVLGCMPNRLSYLTVFKKLYREYAGKNVRLSFLEILLYLMYTLYTDNLFNAHRDIVIDKYFSYLIQDCQSGDSAVRDVIKLWGERILRNSISIKETLYIIKKFNSYINSFEYEYGMTCVFRNILVLPKNLYFCFCEYNEPKVKFISDLYKINSGKHSISNKYLENKSIDIYDNEKGEAYLNSENSIHCFDHKKGNYIEEKNNRMQKEKTIIYNHNALVLSFNLSSSSYATMLIRELYGKRNELLVHNLIKSCQHYDNMVKQLKESLQRTK</sequence>
<accession>A0A1D3LEL5</accession>
<dbReference type="InterPro" id="IPR042214">
    <property type="entry name" value="TruD_catalytic"/>
</dbReference>
<reference evidence="4 5" key="1">
    <citation type="submission" date="2016-08" db="EMBL/GenBank/DDBJ databases">
        <authorList>
            <consortium name="Pathogen Informatics"/>
        </authorList>
    </citation>
    <scope>NUCLEOTIDE SEQUENCE [LARGE SCALE GENOMIC DNA]</scope>
    <source>
        <strain evidence="4 5">DK</strain>
    </source>
</reference>
<dbReference type="InterPro" id="IPR001656">
    <property type="entry name" value="PsdUridine_synth_TruD"/>
</dbReference>
<comment type="similarity">
    <text evidence="1">Belongs to the pseudouridine synthase TruD family.</text>
</comment>
<evidence type="ECO:0000259" key="3">
    <source>
        <dbReference type="PROSITE" id="PS50984"/>
    </source>
</evidence>
<feature type="domain" description="TRUD" evidence="3">
    <location>
        <begin position="292"/>
        <end position="612"/>
    </location>
</feature>
<dbReference type="Gene3D" id="3.30.2350.20">
    <property type="entry name" value="TruD, catalytic domain"/>
    <property type="match status" value="3"/>
</dbReference>
<dbReference type="GO" id="GO:0001522">
    <property type="term" value="P:pseudouridine synthesis"/>
    <property type="evidence" value="ECO:0007669"/>
    <property type="project" value="InterPro"/>
</dbReference>
<name>A0A1D3LEL5_PLACE</name>
<dbReference type="PIRSF" id="PIRSF037016">
    <property type="entry name" value="Pseudouridin_synth_euk_prd"/>
    <property type="match status" value="1"/>
</dbReference>
<dbReference type="EC" id="5.4.99.12" evidence="4"/>
<evidence type="ECO:0000313" key="5">
    <source>
        <dbReference type="Proteomes" id="UP000195879"/>
    </source>
</evidence>
<dbReference type="GO" id="GO:0160147">
    <property type="term" value="F:tRNA pseudouridine(38-40) synthase activity"/>
    <property type="evidence" value="ECO:0007669"/>
    <property type="project" value="UniProtKB-EC"/>
</dbReference>
<evidence type="ECO:0000313" key="4">
    <source>
        <dbReference type="EMBL" id="SCM04226.1"/>
    </source>
</evidence>
<dbReference type="PANTHER" id="PTHR13326">
    <property type="entry name" value="TRNA PSEUDOURIDINE SYNTHASE D"/>
    <property type="match status" value="1"/>
</dbReference>
<protein>
    <submittedName>
        <fullName evidence="4">tRNA pseudouridine synthase D, putative</fullName>
        <ecNumber evidence="4">5.4.99.12</ecNumber>
    </submittedName>
</protein>
<dbReference type="Pfam" id="PF01142">
    <property type="entry name" value="TruD"/>
    <property type="match status" value="1"/>
</dbReference>
<evidence type="ECO:0000256" key="2">
    <source>
        <dbReference type="ARBA" id="ARBA00023235"/>
    </source>
</evidence>
<proteinExistence type="inferred from homology"/>
<dbReference type="PANTHER" id="PTHR13326:SF21">
    <property type="entry name" value="PSEUDOURIDYLATE SYNTHASE PUS7L"/>
    <property type="match status" value="1"/>
</dbReference>
<dbReference type="SUPFAM" id="SSF55120">
    <property type="entry name" value="Pseudouridine synthase"/>
    <property type="match status" value="1"/>
</dbReference>
<gene>
    <name evidence="4" type="ORF">PCHDK_000030900</name>
</gene>
<dbReference type="EMBL" id="LT608196">
    <property type="protein sequence ID" value="SCM04226.1"/>
    <property type="molecule type" value="Genomic_DNA"/>
</dbReference>
<dbReference type="AlphaFoldDB" id="A0A1D3LEL5"/>
<dbReference type="PROSITE" id="PS50984">
    <property type="entry name" value="TRUD"/>
    <property type="match status" value="1"/>
</dbReference>
<dbReference type="GO" id="GO:0005634">
    <property type="term" value="C:nucleus"/>
    <property type="evidence" value="ECO:0007669"/>
    <property type="project" value="TreeGrafter"/>
</dbReference>